<dbReference type="InterPro" id="IPR014030">
    <property type="entry name" value="Ketoacyl_synth_N"/>
</dbReference>
<gene>
    <name evidence="2" type="ORF">Cflav_PD3983</name>
</gene>
<accession>B9XGA4</accession>
<evidence type="ECO:0000313" key="2">
    <source>
        <dbReference type="EMBL" id="EEF61266.1"/>
    </source>
</evidence>
<evidence type="ECO:0000259" key="1">
    <source>
        <dbReference type="Pfam" id="PF00109"/>
    </source>
</evidence>
<evidence type="ECO:0000313" key="3">
    <source>
        <dbReference type="Proteomes" id="UP000003688"/>
    </source>
</evidence>
<dbReference type="Pfam" id="PF00109">
    <property type="entry name" value="ketoacyl-synt"/>
    <property type="match status" value="1"/>
</dbReference>
<dbReference type="STRING" id="320771.Cflav_PD3983"/>
<name>B9XGA4_PEDPL</name>
<dbReference type="AlphaFoldDB" id="B9XGA4"/>
<dbReference type="RefSeq" id="WP_007414850.1">
    <property type="nucleotide sequence ID" value="NZ_ABOX02000011.1"/>
</dbReference>
<dbReference type="Proteomes" id="UP000003688">
    <property type="component" value="Unassembled WGS sequence"/>
</dbReference>
<proteinExistence type="predicted"/>
<dbReference type="OrthoDB" id="185619at2"/>
<feature type="domain" description="Beta-ketoacyl synthase-like N-terminal" evidence="1">
    <location>
        <begin position="2"/>
        <end position="207"/>
    </location>
</feature>
<keyword evidence="3" id="KW-1185">Reference proteome</keyword>
<reference evidence="2 3" key="1">
    <citation type="journal article" date="2011" name="J. Bacteriol.">
        <title>Genome sequence of 'Pedosphaera parvula' Ellin514, an aerobic Verrucomicrobial isolate from pasture soil.</title>
        <authorList>
            <person name="Kant R."/>
            <person name="van Passel M.W."/>
            <person name="Sangwan P."/>
            <person name="Palva A."/>
            <person name="Lucas S."/>
            <person name="Copeland A."/>
            <person name="Lapidus A."/>
            <person name="Glavina Del Rio T."/>
            <person name="Dalin E."/>
            <person name="Tice H."/>
            <person name="Bruce D."/>
            <person name="Goodwin L."/>
            <person name="Pitluck S."/>
            <person name="Chertkov O."/>
            <person name="Larimer F.W."/>
            <person name="Land M.L."/>
            <person name="Hauser L."/>
            <person name="Brettin T.S."/>
            <person name="Detter J.C."/>
            <person name="Han S."/>
            <person name="de Vos W.M."/>
            <person name="Janssen P.H."/>
            <person name="Smidt H."/>
        </authorList>
    </citation>
    <scope>NUCLEOTIDE SEQUENCE [LARGE SCALE GENOMIC DNA]</scope>
    <source>
        <strain evidence="2 3">Ellin514</strain>
    </source>
</reference>
<dbReference type="SUPFAM" id="SSF53901">
    <property type="entry name" value="Thiolase-like"/>
    <property type="match status" value="1"/>
</dbReference>
<dbReference type="GO" id="GO:0016746">
    <property type="term" value="F:acyltransferase activity"/>
    <property type="evidence" value="ECO:0007669"/>
    <property type="project" value="InterPro"/>
</dbReference>
<sequence>MSRIYIAGCGAVSPAGWSVQQLCDAIHAAAPIPVKPLTRPGWPNPLTVRQVVSADPKPSFMGHARLRRTSPITQYVVSAALEALGDDLALVRNGTLRLGIVLCVMSGCVNYTRRFFDETVKDPSTASPLIFPETVFNAPSSHIATLLGTKSMNYSIVGDPGTFLQGLALGAQWLAQGNVDGCLVLAGEECDWLTSDAFRHFSRKIILSDGAGAIYLKAGVPGNSSVELRSITDSHLFSRDHRRDQAIQRVAEQLPPCSPDHLLCDGLQGVPRIDAPEIAAWKSWNGARVSPKSILGEGLMAAASWQCIHAIQALRMDLYPAASVSVLGCNQQAIGAHFTATKGV</sequence>
<comment type="caution">
    <text evidence="2">The sequence shown here is derived from an EMBL/GenBank/DDBJ whole genome shotgun (WGS) entry which is preliminary data.</text>
</comment>
<dbReference type="EMBL" id="ABOX02000011">
    <property type="protein sequence ID" value="EEF61266.1"/>
    <property type="molecule type" value="Genomic_DNA"/>
</dbReference>
<organism evidence="2 3">
    <name type="scientific">Pedosphaera parvula (strain Ellin514)</name>
    <dbReference type="NCBI Taxonomy" id="320771"/>
    <lineage>
        <taxon>Bacteria</taxon>
        <taxon>Pseudomonadati</taxon>
        <taxon>Verrucomicrobiota</taxon>
        <taxon>Pedosphaerae</taxon>
        <taxon>Pedosphaerales</taxon>
        <taxon>Pedosphaeraceae</taxon>
        <taxon>Pedosphaera</taxon>
    </lineage>
</organism>
<dbReference type="Gene3D" id="3.40.47.10">
    <property type="match status" value="1"/>
</dbReference>
<protein>
    <submittedName>
        <fullName evidence="2">Beta-ketoacyl synthase</fullName>
    </submittedName>
</protein>
<dbReference type="InterPro" id="IPR016039">
    <property type="entry name" value="Thiolase-like"/>
</dbReference>